<keyword evidence="1" id="KW-0732">Signal</keyword>
<reference evidence="2 3" key="1">
    <citation type="submission" date="2018-03" db="EMBL/GenBank/DDBJ databases">
        <title>Draft Genome Sequences of the Obligatory Marine Myxobacteria Enhygromyxa salina SWB005.</title>
        <authorList>
            <person name="Poehlein A."/>
            <person name="Moghaddam J.A."/>
            <person name="Harms H."/>
            <person name="Alanjari M."/>
            <person name="Koenig G.M."/>
            <person name="Daniel R."/>
            <person name="Schaeberle T.F."/>
        </authorList>
    </citation>
    <scope>NUCLEOTIDE SEQUENCE [LARGE SCALE GENOMIC DNA]</scope>
    <source>
        <strain evidence="2 3">SWB005</strain>
    </source>
</reference>
<dbReference type="AlphaFoldDB" id="A0A2S9YHR8"/>
<evidence type="ECO:0000256" key="1">
    <source>
        <dbReference type="SAM" id="SignalP"/>
    </source>
</evidence>
<dbReference type="OrthoDB" id="5495367at2"/>
<feature type="signal peptide" evidence="1">
    <location>
        <begin position="1"/>
        <end position="26"/>
    </location>
</feature>
<dbReference type="PROSITE" id="PS51257">
    <property type="entry name" value="PROKAR_LIPOPROTEIN"/>
    <property type="match status" value="1"/>
</dbReference>
<keyword evidence="3" id="KW-1185">Reference proteome</keyword>
<accession>A0A2S9YHR8</accession>
<evidence type="ECO:0000313" key="2">
    <source>
        <dbReference type="EMBL" id="PRQ04566.1"/>
    </source>
</evidence>
<name>A0A2S9YHR8_9BACT</name>
<comment type="caution">
    <text evidence="2">The sequence shown here is derived from an EMBL/GenBank/DDBJ whole genome shotgun (WGS) entry which is preliminary data.</text>
</comment>
<sequence>MPRGLPNRLPTRLVALLAPALLGACAVDLPDPRIIISHRVLAIRTEVTTSLAPAPELDADRPKAEALPFETVEITPFIVNEDGEVDPESLDIVWLACELTPGQGLFACLQSAMPLTLDEIPECAEPSFSDLMAEELPEPESPCLIAREGTPEYTVPLSANVFVGGAIELTMIAGVPGGTPTDTCAAELLRDEYDLPDDCLYAVQRLNLGPVELLLSIAANLGFEIPGFEVPAPEDIPEPDRHMRISEVRVGVINKDGEQVGDAFIVEPGDVFAAPRESTLQIEIDSPEEDLQSFLIPVNNGETYETRDEAYQGDWYRTWGEFLSGTSDDPMSYNQWTLTQGEQDETELQPGDRARVYYVVRDGRQGVNWFWFEVEVTEPLPAP</sequence>
<evidence type="ECO:0000313" key="3">
    <source>
        <dbReference type="Proteomes" id="UP000237968"/>
    </source>
</evidence>
<organism evidence="2 3">
    <name type="scientific">Enhygromyxa salina</name>
    <dbReference type="NCBI Taxonomy" id="215803"/>
    <lineage>
        <taxon>Bacteria</taxon>
        <taxon>Pseudomonadati</taxon>
        <taxon>Myxococcota</taxon>
        <taxon>Polyangia</taxon>
        <taxon>Nannocystales</taxon>
        <taxon>Nannocystaceae</taxon>
        <taxon>Enhygromyxa</taxon>
    </lineage>
</organism>
<dbReference type="EMBL" id="PVNK01000035">
    <property type="protein sequence ID" value="PRQ04566.1"/>
    <property type="molecule type" value="Genomic_DNA"/>
</dbReference>
<dbReference type="RefSeq" id="WP_106390141.1">
    <property type="nucleotide sequence ID" value="NZ_PVNK01000035.1"/>
</dbReference>
<proteinExistence type="predicted"/>
<feature type="chain" id="PRO_5015573423" evidence="1">
    <location>
        <begin position="27"/>
        <end position="383"/>
    </location>
</feature>
<protein>
    <submittedName>
        <fullName evidence="2">Uncharacterized protein</fullName>
    </submittedName>
</protein>
<gene>
    <name evidence="2" type="ORF">ENSA5_06900</name>
</gene>
<dbReference type="Proteomes" id="UP000237968">
    <property type="component" value="Unassembled WGS sequence"/>
</dbReference>